<name>A0A7W6E3B7_9RHOB</name>
<keyword evidence="2" id="KW-1185">Reference proteome</keyword>
<comment type="caution">
    <text evidence="1">The sequence shown here is derived from an EMBL/GenBank/DDBJ whole genome shotgun (WGS) entry which is preliminary data.</text>
</comment>
<dbReference type="Proteomes" id="UP000530268">
    <property type="component" value="Unassembled WGS sequence"/>
</dbReference>
<gene>
    <name evidence="1" type="ORF">GGR95_001627</name>
</gene>
<sequence length="48" mass="5940">MSNLYWRTEHQMARLRLYFPKSHGVARVDDTSRIERYCFYQSQWLTVV</sequence>
<protein>
    <recommendedName>
        <fullName evidence="3">Transposase</fullName>
    </recommendedName>
</protein>
<organism evidence="1 2">
    <name type="scientific">Sulfitobacter undariae</name>
    <dbReference type="NCBI Taxonomy" id="1563671"/>
    <lineage>
        <taxon>Bacteria</taxon>
        <taxon>Pseudomonadati</taxon>
        <taxon>Pseudomonadota</taxon>
        <taxon>Alphaproteobacteria</taxon>
        <taxon>Rhodobacterales</taxon>
        <taxon>Roseobacteraceae</taxon>
        <taxon>Sulfitobacter</taxon>
    </lineage>
</organism>
<evidence type="ECO:0000313" key="2">
    <source>
        <dbReference type="Proteomes" id="UP000530268"/>
    </source>
</evidence>
<dbReference type="AlphaFoldDB" id="A0A7W6E3B7"/>
<evidence type="ECO:0008006" key="3">
    <source>
        <dbReference type="Google" id="ProtNLM"/>
    </source>
</evidence>
<reference evidence="1 2" key="1">
    <citation type="submission" date="2020-08" db="EMBL/GenBank/DDBJ databases">
        <title>Genomic Encyclopedia of Type Strains, Phase IV (KMG-IV): sequencing the most valuable type-strain genomes for metagenomic binning, comparative biology and taxonomic classification.</title>
        <authorList>
            <person name="Goeker M."/>
        </authorList>
    </citation>
    <scope>NUCLEOTIDE SEQUENCE [LARGE SCALE GENOMIC DNA]</scope>
    <source>
        <strain evidence="1 2">DSM 102234</strain>
    </source>
</reference>
<proteinExistence type="predicted"/>
<evidence type="ECO:0000313" key="1">
    <source>
        <dbReference type="EMBL" id="MBB3993996.1"/>
    </source>
</evidence>
<dbReference type="EMBL" id="JACIEI010000003">
    <property type="protein sequence ID" value="MBB3993996.1"/>
    <property type="molecule type" value="Genomic_DNA"/>
</dbReference>
<accession>A0A7W6E3B7</accession>